<reference evidence="1" key="1">
    <citation type="submission" date="2021-02" db="EMBL/GenBank/DDBJ databases">
        <authorList>
            <person name="Palmer J.M."/>
        </authorList>
    </citation>
    <scope>NUCLEOTIDE SEQUENCE</scope>
    <source>
        <strain evidence="1">SCRP734</strain>
    </source>
</reference>
<gene>
    <name evidence="1" type="ORF">PHYPSEUDO_014664</name>
</gene>
<dbReference type="AlphaFoldDB" id="A0A8T1W4Z9"/>
<comment type="caution">
    <text evidence="1">The sequence shown here is derived from an EMBL/GenBank/DDBJ whole genome shotgun (WGS) entry which is preliminary data.</text>
</comment>
<organism evidence="1 2">
    <name type="scientific">Phytophthora pseudosyringae</name>
    <dbReference type="NCBI Taxonomy" id="221518"/>
    <lineage>
        <taxon>Eukaryota</taxon>
        <taxon>Sar</taxon>
        <taxon>Stramenopiles</taxon>
        <taxon>Oomycota</taxon>
        <taxon>Peronosporomycetes</taxon>
        <taxon>Peronosporales</taxon>
        <taxon>Peronosporaceae</taxon>
        <taxon>Phytophthora</taxon>
    </lineage>
</organism>
<dbReference type="Proteomes" id="UP000694044">
    <property type="component" value="Unassembled WGS sequence"/>
</dbReference>
<evidence type="ECO:0000313" key="1">
    <source>
        <dbReference type="EMBL" id="KAG7387144.1"/>
    </source>
</evidence>
<name>A0A8T1W4Z9_9STRA</name>
<evidence type="ECO:0000313" key="2">
    <source>
        <dbReference type="Proteomes" id="UP000694044"/>
    </source>
</evidence>
<keyword evidence="2" id="KW-1185">Reference proteome</keyword>
<sequence length="126" mass="14375">MLAEAKTLRFVLVSPPLHERPQIAALENFINSPLISDKNAVVVYTKCSKEFDARSTVGLNIAQSKRNIRSFALREPKSLDPENHDYSLEYRDQKSEILGRLLGCIHRKSFQRRPPRLCSTLKGQIP</sequence>
<accession>A0A8T1W4Z9</accession>
<proteinExistence type="predicted"/>
<dbReference type="EMBL" id="JAGDFM010000085">
    <property type="protein sequence ID" value="KAG7387144.1"/>
    <property type="molecule type" value="Genomic_DNA"/>
</dbReference>
<protein>
    <submittedName>
        <fullName evidence="1">Uncharacterized protein</fullName>
    </submittedName>
</protein>